<dbReference type="InterPro" id="IPR006680">
    <property type="entry name" value="Amidohydro-rel"/>
</dbReference>
<dbReference type="InterPro" id="IPR032466">
    <property type="entry name" value="Metal_Hydrolase"/>
</dbReference>
<dbReference type="SUPFAM" id="SSF51556">
    <property type="entry name" value="Metallo-dependent hydrolases"/>
    <property type="match status" value="1"/>
</dbReference>
<dbReference type="EMBL" id="UINC01001135">
    <property type="protein sequence ID" value="SUZ71831.1"/>
    <property type="molecule type" value="Genomic_DNA"/>
</dbReference>
<dbReference type="Gene3D" id="3.20.20.140">
    <property type="entry name" value="Metal-dependent hydrolases"/>
    <property type="match status" value="1"/>
</dbReference>
<protein>
    <recommendedName>
        <fullName evidence="1">Amidohydrolase-related domain-containing protein</fullName>
    </recommendedName>
</protein>
<dbReference type="Pfam" id="PF01979">
    <property type="entry name" value="Amidohydro_1"/>
    <property type="match status" value="1"/>
</dbReference>
<reference evidence="2" key="1">
    <citation type="submission" date="2018-05" db="EMBL/GenBank/DDBJ databases">
        <authorList>
            <person name="Lanie J.A."/>
            <person name="Ng W.-L."/>
            <person name="Kazmierczak K.M."/>
            <person name="Andrzejewski T.M."/>
            <person name="Davidsen T.M."/>
            <person name="Wayne K.J."/>
            <person name="Tettelin H."/>
            <person name="Glass J.I."/>
            <person name="Rusch D."/>
            <person name="Podicherti R."/>
            <person name="Tsui H.-C.T."/>
            <person name="Winkler M.E."/>
        </authorList>
    </citation>
    <scope>NUCLEOTIDE SEQUENCE</scope>
</reference>
<dbReference type="GO" id="GO:0016810">
    <property type="term" value="F:hydrolase activity, acting on carbon-nitrogen (but not peptide) bonds"/>
    <property type="evidence" value="ECO:0007669"/>
    <property type="project" value="InterPro"/>
</dbReference>
<evidence type="ECO:0000313" key="2">
    <source>
        <dbReference type="EMBL" id="SUZ71831.1"/>
    </source>
</evidence>
<dbReference type="Gene3D" id="2.30.40.10">
    <property type="entry name" value="Urease, subunit C, domain 1"/>
    <property type="match status" value="1"/>
</dbReference>
<evidence type="ECO:0000259" key="1">
    <source>
        <dbReference type="Pfam" id="PF01979"/>
    </source>
</evidence>
<feature type="domain" description="Amidohydrolase-related" evidence="1">
    <location>
        <begin position="87"/>
        <end position="380"/>
    </location>
</feature>
<dbReference type="InterPro" id="IPR011059">
    <property type="entry name" value="Metal-dep_hydrolase_composite"/>
</dbReference>
<gene>
    <name evidence="2" type="ORF">METZ01_LOCUS24685</name>
</gene>
<dbReference type="PANTHER" id="PTHR42717:SF1">
    <property type="entry name" value="IMIDAZOLONEPROPIONASE AND RELATED AMIDOHYDROLASES"/>
    <property type="match status" value="1"/>
</dbReference>
<dbReference type="InterPro" id="IPR020043">
    <property type="entry name" value="Deacetylase_Atu3266-like"/>
</dbReference>
<name>A0A381PXL7_9ZZZZ</name>
<dbReference type="GO" id="GO:0019213">
    <property type="term" value="F:deacetylase activity"/>
    <property type="evidence" value="ECO:0007669"/>
    <property type="project" value="InterPro"/>
</dbReference>
<proteinExistence type="predicted"/>
<dbReference type="AlphaFoldDB" id="A0A381PXL7"/>
<sequence length="402" mass="43296">KRIGKLMQQKTNRRQFISFTASAALFARPLDLFAQSYDLIVRGGRVIDPSLNIDTIADVAVASGRIVAVSPNIGANATEEIDATDRIVMPGLLDIHGHYAQDAQGPHICLSDGVTGWVDAGSAGADGIDEVVAIARSAPQPARVLINIGRRGVIPEGDTADLALADVELAKAAIARNRDYVVGVKARMTNGVTVNDLLVIRRAQEVASFFNLPLMIHMGQSESAMSELVAELKPGDIVTHMYAPPPNAIIDGAGQVFPEVLAARRRGIWFDVANGRVDHLRWDTFDAIMAAGFWPDTISTDGFSNSRSAPGVVDYPNVMSKLLNFGMQLDAVVACGTVNASRVFTFLRDKGTLNVGAQADIAILELQQGSFDFVDNYENVRTGTQRLFPFETILAGRRVPRA</sequence>
<accession>A0A381PXL7</accession>
<organism evidence="2">
    <name type="scientific">marine metagenome</name>
    <dbReference type="NCBI Taxonomy" id="408172"/>
    <lineage>
        <taxon>unclassified sequences</taxon>
        <taxon>metagenomes</taxon>
        <taxon>ecological metagenomes</taxon>
    </lineage>
</organism>
<dbReference type="SUPFAM" id="SSF51338">
    <property type="entry name" value="Composite domain of metallo-dependent hydrolases"/>
    <property type="match status" value="1"/>
</dbReference>
<feature type="non-terminal residue" evidence="2">
    <location>
        <position position="1"/>
    </location>
</feature>
<dbReference type="PANTHER" id="PTHR42717">
    <property type="entry name" value="DIHYDROOROTASE-RELATED"/>
    <property type="match status" value="1"/>
</dbReference>